<name>A0A0A8ZZ89_ARUDO</name>
<evidence type="ECO:0000313" key="1">
    <source>
        <dbReference type="EMBL" id="JAD44126.1"/>
    </source>
</evidence>
<sequence>MSDTFPKGPYMKLQISTIEFANCGIFLTRVMPNSYHAVHRVELQTDVVLKGNPLLHGYWW</sequence>
<protein>
    <submittedName>
        <fullName evidence="1">Uncharacterized protein</fullName>
    </submittedName>
</protein>
<accession>A0A0A8ZZ89</accession>
<reference evidence="1" key="2">
    <citation type="journal article" date="2015" name="Data Brief">
        <title>Shoot transcriptome of the giant reed, Arundo donax.</title>
        <authorList>
            <person name="Barrero R.A."/>
            <person name="Guerrero F.D."/>
            <person name="Moolhuijzen P."/>
            <person name="Goolsby J.A."/>
            <person name="Tidwell J."/>
            <person name="Bellgard S.E."/>
            <person name="Bellgard M.I."/>
        </authorList>
    </citation>
    <scope>NUCLEOTIDE SEQUENCE</scope>
    <source>
        <tissue evidence="1">Shoot tissue taken approximately 20 cm above the soil surface</tissue>
    </source>
</reference>
<dbReference type="EMBL" id="GBRH01253769">
    <property type="protein sequence ID" value="JAD44126.1"/>
    <property type="molecule type" value="Transcribed_RNA"/>
</dbReference>
<organism evidence="1">
    <name type="scientific">Arundo donax</name>
    <name type="common">Giant reed</name>
    <name type="synonym">Donax arundinaceus</name>
    <dbReference type="NCBI Taxonomy" id="35708"/>
    <lineage>
        <taxon>Eukaryota</taxon>
        <taxon>Viridiplantae</taxon>
        <taxon>Streptophyta</taxon>
        <taxon>Embryophyta</taxon>
        <taxon>Tracheophyta</taxon>
        <taxon>Spermatophyta</taxon>
        <taxon>Magnoliopsida</taxon>
        <taxon>Liliopsida</taxon>
        <taxon>Poales</taxon>
        <taxon>Poaceae</taxon>
        <taxon>PACMAD clade</taxon>
        <taxon>Arundinoideae</taxon>
        <taxon>Arundineae</taxon>
        <taxon>Arundo</taxon>
    </lineage>
</organism>
<dbReference type="AlphaFoldDB" id="A0A0A8ZZ89"/>
<proteinExistence type="predicted"/>
<reference evidence="1" key="1">
    <citation type="submission" date="2014-09" db="EMBL/GenBank/DDBJ databases">
        <authorList>
            <person name="Magalhaes I.L.F."/>
            <person name="Oliveira U."/>
            <person name="Santos F.R."/>
            <person name="Vidigal T.H.D.A."/>
            <person name="Brescovit A.D."/>
            <person name="Santos A.J."/>
        </authorList>
    </citation>
    <scope>NUCLEOTIDE SEQUENCE</scope>
    <source>
        <tissue evidence="1">Shoot tissue taken approximately 20 cm above the soil surface</tissue>
    </source>
</reference>